<dbReference type="RefSeq" id="WP_006887609.1">
    <property type="nucleotide sequence ID" value="NZ_CAUOLR010000089.1"/>
</dbReference>
<accession>A0A2Z5QV84</accession>
<reference evidence="2 3" key="1">
    <citation type="submission" date="2016-10" db="EMBL/GenBank/DDBJ databases">
        <title>Genome sequence of Rothia aeria strain JCM11412.</title>
        <authorList>
            <person name="Nambu T."/>
        </authorList>
    </citation>
    <scope>NUCLEOTIDE SEQUENCE [LARGE SCALE GENOMIC DNA]</scope>
    <source>
        <strain evidence="2 3">JCM 11412</strain>
    </source>
</reference>
<keyword evidence="3" id="KW-1185">Reference proteome</keyword>
<evidence type="ECO:0000313" key="3">
    <source>
        <dbReference type="Proteomes" id="UP000250241"/>
    </source>
</evidence>
<dbReference type="PROSITE" id="PS51257">
    <property type="entry name" value="PROKAR_LIPOPROTEIN"/>
    <property type="match status" value="1"/>
</dbReference>
<gene>
    <name evidence="2" type="ORF">RA11412_0009</name>
</gene>
<evidence type="ECO:0008006" key="4">
    <source>
        <dbReference type="Google" id="ProtNLM"/>
    </source>
</evidence>
<proteinExistence type="predicted"/>
<dbReference type="EMBL" id="AP017895">
    <property type="protein sequence ID" value="BAV86308.1"/>
    <property type="molecule type" value="Genomic_DNA"/>
</dbReference>
<protein>
    <recommendedName>
        <fullName evidence="4">Lipoprotein</fullName>
    </recommendedName>
</protein>
<dbReference type="Proteomes" id="UP000250241">
    <property type="component" value="Chromosome"/>
</dbReference>
<sequence length="242" mass="24551">MKFTVSTALKRAGAGLTLGAALLAVSGCGYIYTQPTTLHYAASDGVHSTINGNIELRNIMVVSHGKGAEGRVLGTVLNKGNNDATVTFNFPSGAKTVNVPKGQQVRLEQDDHKLVIPQVAPQPGETLSNTRVSVGDASGTLNIPVMDGTLKEYKPYLPGNANASASASHTGAPSASHAATPSGSVSPSAVPETPRASHDATSGRTPEATAETSQAPTLSLAPGATEEPTGAEQSASSASPQR</sequence>
<feature type="compositionally biased region" description="Polar residues" evidence="1">
    <location>
        <begin position="199"/>
        <end position="217"/>
    </location>
</feature>
<organism evidence="2 3">
    <name type="scientific">Rothia aeria</name>
    <dbReference type="NCBI Taxonomy" id="172042"/>
    <lineage>
        <taxon>Bacteria</taxon>
        <taxon>Bacillati</taxon>
        <taxon>Actinomycetota</taxon>
        <taxon>Actinomycetes</taxon>
        <taxon>Micrococcales</taxon>
        <taxon>Micrococcaceae</taxon>
        <taxon>Rothia</taxon>
    </lineage>
</organism>
<name>A0A2Z5QV84_9MICC</name>
<dbReference type="AlphaFoldDB" id="A0A2Z5QV84"/>
<evidence type="ECO:0000313" key="2">
    <source>
        <dbReference type="EMBL" id="BAV86308.1"/>
    </source>
</evidence>
<feature type="compositionally biased region" description="Polar residues" evidence="1">
    <location>
        <begin position="163"/>
        <end position="187"/>
    </location>
</feature>
<evidence type="ECO:0000256" key="1">
    <source>
        <dbReference type="SAM" id="MobiDB-lite"/>
    </source>
</evidence>
<feature type="region of interest" description="Disordered" evidence="1">
    <location>
        <begin position="163"/>
        <end position="242"/>
    </location>
</feature>
<dbReference type="GeneID" id="93862229"/>
<dbReference type="KEGG" id="raj:RA11412_0009"/>
<feature type="compositionally biased region" description="Polar residues" evidence="1">
    <location>
        <begin position="231"/>
        <end position="242"/>
    </location>
</feature>